<feature type="compositionally biased region" description="Basic and acidic residues" evidence="1">
    <location>
        <begin position="48"/>
        <end position="58"/>
    </location>
</feature>
<evidence type="ECO:0000313" key="2">
    <source>
        <dbReference type="EMBL" id="BES97882.1"/>
    </source>
</evidence>
<proteinExistence type="predicted"/>
<keyword evidence="3" id="KW-1185">Reference proteome</keyword>
<sequence>MKLDRGERAGKIRRLRPKPLPDFPFNLGKVLSGKTRKTTEEAGPLPEGDPKPGQERSLRLKGFAVDKNCVRNGFEQ</sequence>
<evidence type="ECO:0000256" key="1">
    <source>
        <dbReference type="SAM" id="MobiDB-lite"/>
    </source>
</evidence>
<feature type="compositionally biased region" description="Basic and acidic residues" evidence="1">
    <location>
        <begin position="1"/>
        <end position="10"/>
    </location>
</feature>
<feature type="region of interest" description="Disordered" evidence="1">
    <location>
        <begin position="1"/>
        <end position="60"/>
    </location>
</feature>
<dbReference type="Proteomes" id="UP001307889">
    <property type="component" value="Chromosome 8"/>
</dbReference>
<organism evidence="2 3">
    <name type="scientific">Nesidiocoris tenuis</name>
    <dbReference type="NCBI Taxonomy" id="355587"/>
    <lineage>
        <taxon>Eukaryota</taxon>
        <taxon>Metazoa</taxon>
        <taxon>Ecdysozoa</taxon>
        <taxon>Arthropoda</taxon>
        <taxon>Hexapoda</taxon>
        <taxon>Insecta</taxon>
        <taxon>Pterygota</taxon>
        <taxon>Neoptera</taxon>
        <taxon>Paraneoptera</taxon>
        <taxon>Hemiptera</taxon>
        <taxon>Heteroptera</taxon>
        <taxon>Panheteroptera</taxon>
        <taxon>Cimicomorpha</taxon>
        <taxon>Miridae</taxon>
        <taxon>Dicyphina</taxon>
        <taxon>Nesidiocoris</taxon>
    </lineage>
</organism>
<dbReference type="EMBL" id="AP028916">
    <property type="protein sequence ID" value="BES97882.1"/>
    <property type="molecule type" value="Genomic_DNA"/>
</dbReference>
<protein>
    <submittedName>
        <fullName evidence="2">Uncharacterized protein</fullName>
    </submittedName>
</protein>
<gene>
    <name evidence="2" type="ORF">NTJ_10696</name>
</gene>
<name>A0ABN7B549_9HEMI</name>
<reference evidence="2 3" key="1">
    <citation type="submission" date="2023-09" db="EMBL/GenBank/DDBJ databases">
        <title>Nesidiocoris tenuis whole genome shotgun sequence.</title>
        <authorList>
            <person name="Shibata T."/>
            <person name="Shimoda M."/>
            <person name="Kobayashi T."/>
            <person name="Uehara T."/>
        </authorList>
    </citation>
    <scope>NUCLEOTIDE SEQUENCE [LARGE SCALE GENOMIC DNA]</scope>
    <source>
        <strain evidence="2 3">Japan</strain>
    </source>
</reference>
<accession>A0ABN7B549</accession>
<evidence type="ECO:0000313" key="3">
    <source>
        <dbReference type="Proteomes" id="UP001307889"/>
    </source>
</evidence>